<dbReference type="AlphaFoldDB" id="A0AAV2P8H5"/>
<dbReference type="SUPFAM" id="SSF55394">
    <property type="entry name" value="Bactericidal permeability-increasing protein, BPI"/>
    <property type="match status" value="1"/>
</dbReference>
<dbReference type="Proteomes" id="UP001497644">
    <property type="component" value="Chromosome 8"/>
</dbReference>
<dbReference type="GO" id="GO:0008289">
    <property type="term" value="F:lipid binding"/>
    <property type="evidence" value="ECO:0007669"/>
    <property type="project" value="InterPro"/>
</dbReference>
<name>A0AAV2P8H5_9HYME</name>
<dbReference type="Pfam" id="PF06585">
    <property type="entry name" value="JHBP"/>
    <property type="match status" value="1"/>
</dbReference>
<keyword evidence="4" id="KW-1185">Reference proteome</keyword>
<dbReference type="Gene3D" id="3.15.10.30">
    <property type="entry name" value="Haemolymph juvenile hormone binding protein"/>
    <property type="match status" value="1"/>
</dbReference>
<feature type="region of interest" description="Disordered" evidence="1">
    <location>
        <begin position="462"/>
        <end position="485"/>
    </location>
</feature>
<proteinExistence type="predicted"/>
<dbReference type="InterPro" id="IPR010562">
    <property type="entry name" value="Haemolymph_juvenile_hormone-bd"/>
</dbReference>
<feature type="signal peptide" evidence="2">
    <location>
        <begin position="1"/>
        <end position="30"/>
    </location>
</feature>
<evidence type="ECO:0000313" key="4">
    <source>
        <dbReference type="Proteomes" id="UP001497644"/>
    </source>
</evidence>
<accession>A0AAV2P8H5</accession>
<evidence type="ECO:0000256" key="1">
    <source>
        <dbReference type="SAM" id="MobiDB-lite"/>
    </source>
</evidence>
<dbReference type="Gene3D" id="3.15.10.50">
    <property type="match status" value="1"/>
</dbReference>
<evidence type="ECO:0000256" key="2">
    <source>
        <dbReference type="SAM" id="SignalP"/>
    </source>
</evidence>
<dbReference type="Pfam" id="PF16984">
    <property type="entry name" value="Grp7_allergen"/>
    <property type="match status" value="1"/>
</dbReference>
<gene>
    <name evidence="3" type="ORF">LPLAT_LOCUS13070</name>
</gene>
<dbReference type="SMART" id="SM00700">
    <property type="entry name" value="JHBP"/>
    <property type="match status" value="1"/>
</dbReference>
<feature type="chain" id="PRO_5043427402" evidence="2">
    <location>
        <begin position="31"/>
        <end position="512"/>
    </location>
</feature>
<dbReference type="InterPro" id="IPR020234">
    <property type="entry name" value="Mite_allergen_group-7"/>
</dbReference>
<evidence type="ECO:0000313" key="3">
    <source>
        <dbReference type="EMBL" id="CAL1687889.1"/>
    </source>
</evidence>
<sequence length="512" mass="57596">MRYELRLAQSEMRATILLMMCCFLCGLCAGDESKKLNDTSSSLIDKSKAAQIAAGEQRLGDQIRAILKHYQQDDPVGLPGAPIPDPMPVPDMKHSFSMYTMNFKQVNVYGLSKFRIEHVESELARMQVSVAVKIDTLDIRGFYTLASWLSRSAGNFTVKLTGVNVEGVARLEVATDGKLQAQNIDMDLTFEKIDLDFKNLGFLGSVFQGVINSVGSFIFDSIKPFILKEVNTNVRGEVNKQISQLPQYFPNSISPFDMAVAEARKQVSQMGYDPYKLKDYSQNIGVFTVTSTHTWITGLASFYRMGNVTITLENGIVYALLDVGTQELKGKTHWEVSVIGGFLSRAGTVSFTIQYFRVQVKLSQSLDTRKRAILEELELELGNIQARVHGAGTLDYLMEAGVNVVPNLLRYQIMDAIEGPLRRRIQGELDKVDVEKLIDEKIPVIEEQARWMQGLVPAEETILEEPTPPNLDDQLPFSDSEEDRGPSYRLLHRQYDRHFVRHMISFKNGSNI</sequence>
<dbReference type="PANTHER" id="PTHR11008:SF13">
    <property type="entry name" value="FI04421P"/>
    <property type="match status" value="1"/>
</dbReference>
<dbReference type="PANTHER" id="PTHR11008">
    <property type="entry name" value="PROTEIN TAKEOUT-LIKE PROTEIN"/>
    <property type="match status" value="1"/>
</dbReference>
<reference evidence="3" key="1">
    <citation type="submission" date="2024-04" db="EMBL/GenBank/DDBJ databases">
        <authorList>
            <consortium name="Molecular Ecology Group"/>
        </authorList>
    </citation>
    <scope>NUCLEOTIDE SEQUENCE</scope>
</reference>
<dbReference type="EMBL" id="OZ034831">
    <property type="protein sequence ID" value="CAL1687889.1"/>
    <property type="molecule type" value="Genomic_DNA"/>
</dbReference>
<dbReference type="InterPro" id="IPR038606">
    <property type="entry name" value="To_sf"/>
</dbReference>
<dbReference type="InterPro" id="IPR017943">
    <property type="entry name" value="Bactericidal_perm-incr_a/b_dom"/>
</dbReference>
<protein>
    <submittedName>
        <fullName evidence="3">Uncharacterized protein</fullName>
    </submittedName>
</protein>
<keyword evidence="2" id="KW-0732">Signal</keyword>
<organism evidence="3 4">
    <name type="scientific">Lasius platythorax</name>
    <dbReference type="NCBI Taxonomy" id="488582"/>
    <lineage>
        <taxon>Eukaryota</taxon>
        <taxon>Metazoa</taxon>
        <taxon>Ecdysozoa</taxon>
        <taxon>Arthropoda</taxon>
        <taxon>Hexapoda</taxon>
        <taxon>Insecta</taxon>
        <taxon>Pterygota</taxon>
        <taxon>Neoptera</taxon>
        <taxon>Endopterygota</taxon>
        <taxon>Hymenoptera</taxon>
        <taxon>Apocrita</taxon>
        <taxon>Aculeata</taxon>
        <taxon>Formicoidea</taxon>
        <taxon>Formicidae</taxon>
        <taxon>Formicinae</taxon>
        <taxon>Lasius</taxon>
        <taxon>Lasius</taxon>
    </lineage>
</organism>
<dbReference type="InterPro" id="IPR038602">
    <property type="entry name" value="Mite_allergen_7_sf"/>
</dbReference>